<dbReference type="EMBL" id="JBGOOL010000023">
    <property type="protein sequence ID" value="MEZ8053490.1"/>
    <property type="molecule type" value="Genomic_DNA"/>
</dbReference>
<keyword evidence="1" id="KW-0732">Signal</keyword>
<evidence type="ECO:0000259" key="2">
    <source>
        <dbReference type="Pfam" id="PF20419"/>
    </source>
</evidence>
<name>A0ABV4KM25_9VIBR</name>
<protein>
    <submittedName>
        <fullName evidence="3">DUF6701 domain-containing protein</fullName>
    </submittedName>
</protein>
<organism evidence="3 4">
    <name type="scientific">Vibrio atlanticus</name>
    <dbReference type="NCBI Taxonomy" id="693153"/>
    <lineage>
        <taxon>Bacteria</taxon>
        <taxon>Pseudomonadati</taxon>
        <taxon>Pseudomonadota</taxon>
        <taxon>Gammaproteobacteria</taxon>
        <taxon>Vibrionales</taxon>
        <taxon>Vibrionaceae</taxon>
        <taxon>Vibrio</taxon>
    </lineage>
</organism>
<keyword evidence="4" id="KW-1185">Reference proteome</keyword>
<dbReference type="Pfam" id="PF20419">
    <property type="entry name" value="DUF6701"/>
    <property type="match status" value="1"/>
</dbReference>
<evidence type="ECO:0000256" key="1">
    <source>
        <dbReference type="SAM" id="SignalP"/>
    </source>
</evidence>
<dbReference type="InterPro" id="IPR046524">
    <property type="entry name" value="DUF6701"/>
</dbReference>
<accession>A0ABV4KM25</accession>
<reference evidence="3 4" key="1">
    <citation type="submission" date="2024-06" db="EMBL/GenBank/DDBJ databases">
        <authorList>
            <person name="Steensen K."/>
            <person name="Seneca J."/>
            <person name="Bartlau N."/>
            <person name="Yu A.X."/>
            <person name="Polz M.F."/>
        </authorList>
    </citation>
    <scope>NUCLEOTIDE SEQUENCE [LARGE SCALE GENOMIC DNA]</scope>
    <source>
        <strain evidence="3 4">1F9</strain>
    </source>
</reference>
<evidence type="ECO:0000313" key="4">
    <source>
        <dbReference type="Proteomes" id="UP001569175"/>
    </source>
</evidence>
<feature type="domain" description="DUF6701" evidence="2">
    <location>
        <begin position="854"/>
        <end position="1447"/>
    </location>
</feature>
<feature type="chain" id="PRO_5046043785" evidence="1">
    <location>
        <begin position="26"/>
        <end position="1454"/>
    </location>
</feature>
<comment type="caution">
    <text evidence="3">The sequence shown here is derived from an EMBL/GenBank/DDBJ whole genome shotgun (WGS) entry which is preliminary data.</text>
</comment>
<dbReference type="RefSeq" id="WP_371707665.1">
    <property type="nucleotide sequence ID" value="NZ_JBGOOL010000023.1"/>
</dbReference>
<sequence>MRLLSRVSLVFFILFSVLFQTNALANQCLSKGAWVDARNGFCFTFQIDSDGKNRARLEGTYYFPIWTDDTVYQGYSSNVYERDYVSERKQRTFQVKFTRTSNYNARHIKGIITYSVDGVVKGSPFAINLSQKTGVDKFYPYLRLNLKGTQFYDSDKYCISSGSCGALPPPPVTKFDDARFEFGRLDSANCKASDCTITFNKTYRTTPLVFLMPTIDPVNPDSDAPATLSIKNISSTQATFHQEVAPQHWNYNLASKPMSSISYLVVEPGTITFSDGHKAIAGYLDTKAYQAHGKKSDPKWESVPYSRFSSHRIGDDDPVVFAQINSSTNRWLTAGIDDVNQTSAKFYLELTRVDTNNPPSQPEKIAFLISDEHDGTSNGINYEFGRISLDDDSGSSKPILKSCNDMHDLENEYQSLPGIVASKVTRKGGQGGWLRLCSVKHNGSDDNDYQVGLVVDEDLSLSGSKGWRSHTDEKIGYFAFQVNKLPKFTKNYCSAFPSAVQGWRNSSGSSIEMWNQSKITNALLEAGQRKVGFGSAQFGNAVKCDGISCTNDPTKQIVQSKLDDFLITNSGSDIWNTTKTLTPLSQKSLSIGQSTVTLTAGDYYFNSLNINTHSSLNIQGKVIIHTRYLNLSNNSRINNSGNADNLVIVGYDPTKGSSGQTCPAYGCEMDLSSQSQIKALIYSEGEVRLSNGSHVYGAVTVRDLHMSGASQITGESQCFSEPELVITPGSSSGLACTGIPINFKLVDKITKQPVNNYTGTLDVTIPNNSSGDACWLNSDNSCSTSLTHDFVAGQMATYTKSLSSIGLSPVSISASIRGQSNISATGGPYQFVPYGFKIEDKQRVGGGKGQVAFRTFETEVTAVASGAANPRACQKISDYDGAKSLYASYEQITQGNSGWNNELFLNSYSIKVGSSPLNGTKVNNIAFKNGVAKLTSQYWSAGHIKLHLADADWQPSNQSIPNWKGLQSSIDVYVRPFALVSCQDNSGVPNAPFPSGSSTGGASFIAAGNTAYLAVSAIAWEPSADRNNDGLIDSSFSGDLCRALSVSGFDDEVVYVNYALESPSNGHNGVLSVGNKNSGDELSPQPIPADMWLNGYAYKSLAWSEVGSIKLWADKPDYLNGMTVPGYKTTAGRFYPKYFQVVNNAVWDYPGNQSYAYMNQPFDGVTFDVEALSLQLTAVKNYGYFNPTITANFALYEANPVFVSRFHSGTPSKSWASASDKSIGTFTLHENSPSTNCASELCWAKASSVDGYEDGPFNTAVSATSTISIDAVGNNVDPISYHYNGTPRLLTVQPTIRFGRAVMDSVGSVAGGGMNIPLRIEHWDGTSFVTHEGDNSTNLAGINTEGDNRDIWVETGATAADVDLSGGGGVVNGISNSIQVVQTPTDPEVRQQTQVWLELNSGGNAAPWLRYRWQDPNRVEVAGEEDPSTVVTFGIHRGNDRVIYRGESGLIGQQ</sequence>
<evidence type="ECO:0000313" key="3">
    <source>
        <dbReference type="EMBL" id="MEZ8053490.1"/>
    </source>
</evidence>
<feature type="signal peptide" evidence="1">
    <location>
        <begin position="1"/>
        <end position="25"/>
    </location>
</feature>
<gene>
    <name evidence="3" type="ORF">ACED57_10065</name>
</gene>
<dbReference type="Proteomes" id="UP001569175">
    <property type="component" value="Unassembled WGS sequence"/>
</dbReference>
<proteinExistence type="predicted"/>